<evidence type="ECO:0000256" key="1">
    <source>
        <dbReference type="ARBA" id="ARBA00023015"/>
    </source>
</evidence>
<gene>
    <name evidence="4" type="ORF">SAMN04489724_1146</name>
</gene>
<dbReference type="Proteomes" id="UP000199673">
    <property type="component" value="Unassembled WGS sequence"/>
</dbReference>
<organism evidence="4 5">
    <name type="scientific">Algoriphagus locisalis</name>
    <dbReference type="NCBI Taxonomy" id="305507"/>
    <lineage>
        <taxon>Bacteria</taxon>
        <taxon>Pseudomonadati</taxon>
        <taxon>Bacteroidota</taxon>
        <taxon>Cytophagia</taxon>
        <taxon>Cytophagales</taxon>
        <taxon>Cyclobacteriaceae</taxon>
        <taxon>Algoriphagus</taxon>
    </lineage>
</organism>
<keyword evidence="5" id="KW-1185">Reference proteome</keyword>
<dbReference type="Gene3D" id="1.10.10.10">
    <property type="entry name" value="Winged helix-like DNA-binding domain superfamily/Winged helix DNA-binding domain"/>
    <property type="match status" value="1"/>
</dbReference>
<dbReference type="InterPro" id="IPR011991">
    <property type="entry name" value="ArsR-like_HTH"/>
</dbReference>
<dbReference type="PANTHER" id="PTHR38465:SF1">
    <property type="entry name" value="HTH-TYPE TRANSCRIPTIONAL REGULATOR MJ1563-RELATED"/>
    <property type="match status" value="1"/>
</dbReference>
<sequence length="169" mass="19667">MFTFVPLLAHNPNTTIMVLTEKHKELIERIGVFHEHKGMQPLVGRIIGLLLVHEDGEVSFDEIVEQLGVSKSAVSNALTFLQAKDRCVYSTRPGDRKRYFALKLSDWRADFAKELENIAEIQKFIDEVLEVRTEKNQEFNCKMKDFSDFLGFFKKEIPALFERFKRQQA</sequence>
<evidence type="ECO:0008006" key="6">
    <source>
        <dbReference type="Google" id="ProtNLM"/>
    </source>
</evidence>
<dbReference type="CDD" id="cd00090">
    <property type="entry name" value="HTH_ARSR"/>
    <property type="match status" value="1"/>
</dbReference>
<dbReference type="SUPFAM" id="SSF46785">
    <property type="entry name" value="Winged helix' DNA-binding domain"/>
    <property type="match status" value="1"/>
</dbReference>
<keyword evidence="1" id="KW-0805">Transcription regulation</keyword>
<evidence type="ECO:0000313" key="5">
    <source>
        <dbReference type="Proteomes" id="UP000199673"/>
    </source>
</evidence>
<evidence type="ECO:0000256" key="2">
    <source>
        <dbReference type="ARBA" id="ARBA00023125"/>
    </source>
</evidence>
<evidence type="ECO:0000313" key="4">
    <source>
        <dbReference type="EMBL" id="SFT52449.1"/>
    </source>
</evidence>
<protein>
    <recommendedName>
        <fullName evidence="6">DNA-binding transcriptional regulator GbsR, MarR family</fullName>
    </recommendedName>
</protein>
<accession>A0A1I6YPP7</accession>
<dbReference type="EMBL" id="FPBF01000001">
    <property type="protein sequence ID" value="SFT52449.1"/>
    <property type="molecule type" value="Genomic_DNA"/>
</dbReference>
<dbReference type="GO" id="GO:0003700">
    <property type="term" value="F:DNA-binding transcription factor activity"/>
    <property type="evidence" value="ECO:0007669"/>
    <property type="project" value="InterPro"/>
</dbReference>
<evidence type="ECO:0000256" key="3">
    <source>
        <dbReference type="ARBA" id="ARBA00023163"/>
    </source>
</evidence>
<dbReference type="InterPro" id="IPR036390">
    <property type="entry name" value="WH_DNA-bd_sf"/>
</dbReference>
<dbReference type="AlphaFoldDB" id="A0A1I6YPP7"/>
<keyword evidence="2" id="KW-0238">DNA-binding</keyword>
<dbReference type="InterPro" id="IPR036388">
    <property type="entry name" value="WH-like_DNA-bd_sf"/>
</dbReference>
<dbReference type="PANTHER" id="PTHR38465">
    <property type="entry name" value="HTH-TYPE TRANSCRIPTIONAL REGULATOR MJ1563-RELATED"/>
    <property type="match status" value="1"/>
</dbReference>
<proteinExistence type="predicted"/>
<name>A0A1I6YPP7_9BACT</name>
<dbReference type="STRING" id="305507.SAMN04489724_1146"/>
<keyword evidence="3" id="KW-0804">Transcription</keyword>
<dbReference type="GO" id="GO:0003677">
    <property type="term" value="F:DNA binding"/>
    <property type="evidence" value="ECO:0007669"/>
    <property type="project" value="UniProtKB-KW"/>
</dbReference>
<dbReference type="InterPro" id="IPR052362">
    <property type="entry name" value="HTH-GbsR_regulator"/>
</dbReference>
<reference evidence="5" key="1">
    <citation type="submission" date="2016-10" db="EMBL/GenBank/DDBJ databases">
        <authorList>
            <person name="Varghese N."/>
            <person name="Submissions S."/>
        </authorList>
    </citation>
    <scope>NUCLEOTIDE SEQUENCE [LARGE SCALE GENOMIC DNA]</scope>
    <source>
        <strain evidence="5">DSM 23445</strain>
    </source>
</reference>